<dbReference type="PANTHER" id="PTHR11705">
    <property type="entry name" value="PROTEASE FAMILY M14 CARBOXYPEPTIDASE A,B"/>
    <property type="match status" value="1"/>
</dbReference>
<sequence>MKIPSPLRPLLLGLFLAVHAAAARSADWTTPAERAKFATTPSYEQTRAWLERLAAAAPERIRLTRFGISPEGRDLMLVVAAKDGEFTPAAARASGKEIVLVQSGIHAGEIEGKDAALMLLRDLSVEPRHAGLLDHAILVWLPIFNVDGHENSHPYNRINQNGPREMGFRATAQNLNLNRDYMKADAPEMRDWLAMFDAWQPDLFLDIHTTDGADYPYDLTWYMEQWGPLHPALKRWQSEAFEGSILPDFDKRGHLAAPYLELVDHRDLGKGIANFGSGPRFSTGYVALRNRAAVLVETHMLKPYAVRVRATYDFVAATLAYIGRHPGELRKAVAQADADTVARTRDAQASLPVAFRTSDQSVPFTLKGYAFKHEASPISGDTWVSYDPRTPKTYTIPFFRDLVPTQTVRLPAAYLVPAGWPQIADALRRHGLRVERAEQPLQLRVERYQLDAPHWDEQPFEGRHWLREFDATLETADAPFAAGALLVPLDQPGANLAVNLLEPRAADSLLHWGFFDAIFEQKEYADARVAERLARERLEKDPALKAEFEARLAADAAFAKSPAARLAFFYRRSPWYATQKIGAYPVVRLDAEALAKARATR</sequence>
<dbReference type="GO" id="GO:0004180">
    <property type="term" value="F:carboxypeptidase activity"/>
    <property type="evidence" value="ECO:0007669"/>
    <property type="project" value="UniProtKB-KW"/>
</dbReference>
<comment type="caution">
    <text evidence="6">The sequence shown here is derived from an EMBL/GenBank/DDBJ whole genome shotgun (WGS) entry which is preliminary data.</text>
</comment>
<keyword evidence="6" id="KW-0378">Hydrolase</keyword>
<keyword evidence="4" id="KW-0732">Signal</keyword>
<evidence type="ECO:0000256" key="2">
    <source>
        <dbReference type="ARBA" id="ARBA00005988"/>
    </source>
</evidence>
<keyword evidence="7" id="KW-1185">Reference proteome</keyword>
<dbReference type="EMBL" id="JBHSHD010000007">
    <property type="protein sequence ID" value="MFC4820665.1"/>
    <property type="molecule type" value="Genomic_DNA"/>
</dbReference>
<dbReference type="InterPro" id="IPR000834">
    <property type="entry name" value="Peptidase_M14"/>
</dbReference>
<feature type="signal peptide" evidence="4">
    <location>
        <begin position="1"/>
        <end position="20"/>
    </location>
</feature>
<name>A0ABV9QUG0_9GAMM</name>
<evidence type="ECO:0000313" key="6">
    <source>
        <dbReference type="EMBL" id="MFC4820665.1"/>
    </source>
</evidence>
<dbReference type="PANTHER" id="PTHR11705:SF145">
    <property type="entry name" value="PEPTIDASE M14 CARBOXYPEPTIDASE A DOMAIN-CONTAINING PROTEIN"/>
    <property type="match status" value="1"/>
</dbReference>
<feature type="chain" id="PRO_5046556739" evidence="4">
    <location>
        <begin position="21"/>
        <end position="601"/>
    </location>
</feature>
<evidence type="ECO:0000259" key="5">
    <source>
        <dbReference type="PROSITE" id="PS52035"/>
    </source>
</evidence>
<evidence type="ECO:0000256" key="1">
    <source>
        <dbReference type="ARBA" id="ARBA00001947"/>
    </source>
</evidence>
<keyword evidence="6" id="KW-0121">Carboxypeptidase</keyword>
<dbReference type="SUPFAM" id="SSF53187">
    <property type="entry name" value="Zn-dependent exopeptidases"/>
    <property type="match status" value="1"/>
</dbReference>
<protein>
    <submittedName>
        <fullName evidence="6">M14 family metallopeptidase</fullName>
        <ecNumber evidence="6">3.4.17.-</ecNumber>
    </submittedName>
</protein>
<gene>
    <name evidence="6" type="ORF">ACFO6Q_10030</name>
</gene>
<evidence type="ECO:0000313" key="7">
    <source>
        <dbReference type="Proteomes" id="UP001595886"/>
    </source>
</evidence>
<feature type="domain" description="Peptidase M14" evidence="5">
    <location>
        <begin position="39"/>
        <end position="319"/>
    </location>
</feature>
<dbReference type="RefSeq" id="WP_380020570.1">
    <property type="nucleotide sequence ID" value="NZ_JBHSHD010000007.1"/>
</dbReference>
<dbReference type="PROSITE" id="PS52035">
    <property type="entry name" value="PEPTIDASE_M14"/>
    <property type="match status" value="1"/>
</dbReference>
<dbReference type="EC" id="3.4.17.-" evidence="6"/>
<dbReference type="Gene3D" id="3.40.630.10">
    <property type="entry name" value="Zn peptidases"/>
    <property type="match status" value="1"/>
</dbReference>
<reference evidence="7" key="1">
    <citation type="journal article" date="2019" name="Int. J. Syst. Evol. Microbiol.">
        <title>The Global Catalogue of Microorganisms (GCM) 10K type strain sequencing project: providing services to taxonomists for standard genome sequencing and annotation.</title>
        <authorList>
            <consortium name="The Broad Institute Genomics Platform"/>
            <consortium name="The Broad Institute Genome Sequencing Center for Infectious Disease"/>
            <person name="Wu L."/>
            <person name="Ma J."/>
        </authorList>
    </citation>
    <scope>NUCLEOTIDE SEQUENCE [LARGE SCALE GENOMIC DNA]</scope>
    <source>
        <strain evidence="7">CCUG 30340</strain>
    </source>
</reference>
<comment type="similarity">
    <text evidence="2 3">Belongs to the peptidase M14 family.</text>
</comment>
<feature type="active site" description="Proton donor/acceptor" evidence="3">
    <location>
        <position position="297"/>
    </location>
</feature>
<accession>A0ABV9QUG0</accession>
<dbReference type="CDD" id="cd06241">
    <property type="entry name" value="M14-like"/>
    <property type="match status" value="1"/>
</dbReference>
<dbReference type="Proteomes" id="UP001595886">
    <property type="component" value="Unassembled WGS sequence"/>
</dbReference>
<comment type="cofactor">
    <cofactor evidence="1">
        <name>Zn(2+)</name>
        <dbReference type="ChEBI" id="CHEBI:29105"/>
    </cofactor>
</comment>
<organism evidence="6 7">
    <name type="scientific">Dokdonella ginsengisoli</name>
    <dbReference type="NCBI Taxonomy" id="363846"/>
    <lineage>
        <taxon>Bacteria</taxon>
        <taxon>Pseudomonadati</taxon>
        <taxon>Pseudomonadota</taxon>
        <taxon>Gammaproteobacteria</taxon>
        <taxon>Lysobacterales</taxon>
        <taxon>Rhodanobacteraceae</taxon>
        <taxon>Dokdonella</taxon>
    </lineage>
</organism>
<dbReference type="SMART" id="SM00631">
    <property type="entry name" value="Zn_pept"/>
    <property type="match status" value="1"/>
</dbReference>
<keyword evidence="6" id="KW-0645">Protease</keyword>
<evidence type="ECO:0000256" key="4">
    <source>
        <dbReference type="SAM" id="SignalP"/>
    </source>
</evidence>
<evidence type="ECO:0000256" key="3">
    <source>
        <dbReference type="PROSITE-ProRule" id="PRU01379"/>
    </source>
</evidence>
<dbReference type="Pfam" id="PF00246">
    <property type="entry name" value="Peptidase_M14"/>
    <property type="match status" value="1"/>
</dbReference>
<proteinExistence type="inferred from homology"/>